<dbReference type="PATRIC" id="fig|997350.3.peg.1102"/>
<dbReference type="HOGENOM" id="CLU_3187057_0_0_9"/>
<proteinExistence type="predicted"/>
<organism evidence="1 2">
    <name type="scientific">Peptoniphilus indolicus ATCC 29427</name>
    <dbReference type="NCBI Taxonomy" id="997350"/>
    <lineage>
        <taxon>Bacteria</taxon>
        <taxon>Bacillati</taxon>
        <taxon>Bacillota</taxon>
        <taxon>Tissierellia</taxon>
        <taxon>Tissierellales</taxon>
        <taxon>Peptoniphilaceae</taxon>
        <taxon>Peptoniphilus</taxon>
    </lineage>
</organism>
<gene>
    <name evidence="1" type="ORF">HMPREF9129_1148</name>
</gene>
<dbReference type="Proteomes" id="UP000003422">
    <property type="component" value="Unassembled WGS sequence"/>
</dbReference>
<evidence type="ECO:0000313" key="2">
    <source>
        <dbReference type="Proteomes" id="UP000003422"/>
    </source>
</evidence>
<protein>
    <submittedName>
        <fullName evidence="1">Uncharacterized protein</fullName>
    </submittedName>
</protein>
<dbReference type="EMBL" id="AGBB01000112">
    <property type="protein sequence ID" value="EGY79733.1"/>
    <property type="molecule type" value="Genomic_DNA"/>
</dbReference>
<accession>G4D418</accession>
<keyword evidence="2" id="KW-1185">Reference proteome</keyword>
<name>G4D418_9FIRM</name>
<comment type="caution">
    <text evidence="1">The sequence shown here is derived from an EMBL/GenBank/DDBJ whole genome shotgun (WGS) entry which is preliminary data.</text>
</comment>
<dbReference type="STRING" id="997350.HMPREF9129_1148"/>
<sequence>MINNKDKVCNSCKILETEEVCKAYCKIKSMKNIFRENIESMALLYF</sequence>
<dbReference type="AlphaFoldDB" id="G4D418"/>
<reference evidence="1 2" key="1">
    <citation type="submission" date="2011-06" db="EMBL/GenBank/DDBJ databases">
        <authorList>
            <person name="Muzny D."/>
            <person name="Qin X."/>
            <person name="Deng J."/>
            <person name="Jiang H."/>
            <person name="Liu Y."/>
            <person name="Qu J."/>
            <person name="Song X.-Z."/>
            <person name="Zhang L."/>
            <person name="Thornton R."/>
            <person name="Coyle M."/>
            <person name="Francisco L."/>
            <person name="Jackson L."/>
            <person name="Javaid M."/>
            <person name="Korchina V."/>
            <person name="Kovar C."/>
            <person name="Mata R."/>
            <person name="Mathew T."/>
            <person name="Ngo R."/>
            <person name="Nguyen L."/>
            <person name="Nguyen N."/>
            <person name="Okwuonu G."/>
            <person name="Ongeri F."/>
            <person name="Pham C."/>
            <person name="Simmons D."/>
            <person name="Wilczek-Boney K."/>
            <person name="Hale W."/>
            <person name="Jakkamsetti A."/>
            <person name="Pham P."/>
            <person name="Ruth R."/>
            <person name="San Lucas F."/>
            <person name="Warren J."/>
            <person name="Zhang J."/>
            <person name="Zhao Z."/>
            <person name="Zhou C."/>
            <person name="Zhu D."/>
            <person name="Lee S."/>
            <person name="Bess C."/>
            <person name="Blankenburg K."/>
            <person name="Forbes L."/>
            <person name="Fu Q."/>
            <person name="Gubbala S."/>
            <person name="Hirani K."/>
            <person name="Jayaseelan J.C."/>
            <person name="Lara F."/>
            <person name="Munidasa M."/>
            <person name="Palculict T."/>
            <person name="Patil S."/>
            <person name="Pu L.-L."/>
            <person name="Saada N."/>
            <person name="Tang L."/>
            <person name="Weissenberger G."/>
            <person name="Zhu Y."/>
            <person name="Hemphill L."/>
            <person name="Shang Y."/>
            <person name="Youmans B."/>
            <person name="Ayvaz T."/>
            <person name="Ross M."/>
            <person name="Santibanez J."/>
            <person name="Aqrawi P."/>
            <person name="Gross S."/>
            <person name="Joshi V."/>
            <person name="Fowler G."/>
            <person name="Nazareth L."/>
            <person name="Reid J."/>
            <person name="Worley K."/>
            <person name="Petrosino J."/>
            <person name="Highlander S."/>
            <person name="Gibbs R."/>
        </authorList>
    </citation>
    <scope>NUCLEOTIDE SEQUENCE [LARGE SCALE GENOMIC DNA]</scope>
    <source>
        <strain evidence="1 2">ATCC 29427</strain>
    </source>
</reference>
<evidence type="ECO:0000313" key="1">
    <source>
        <dbReference type="EMBL" id="EGY79733.1"/>
    </source>
</evidence>